<dbReference type="PANTHER" id="PTHR34987:SF2">
    <property type="entry name" value="B, PUTATIVE (AFU_ORTHOLOGUE AFUA_7G05040)-RELATED"/>
    <property type="match status" value="1"/>
</dbReference>
<dbReference type="InterPro" id="IPR008979">
    <property type="entry name" value="Galactose-bd-like_sf"/>
</dbReference>
<protein>
    <submittedName>
        <fullName evidence="3">Bacterial alpha-L-rhamnosidase</fullName>
    </submittedName>
</protein>
<dbReference type="InterPro" id="IPR008928">
    <property type="entry name" value="6-hairpin_glycosidase_sf"/>
</dbReference>
<dbReference type="GO" id="GO:0005975">
    <property type="term" value="P:carbohydrate metabolic process"/>
    <property type="evidence" value="ECO:0007669"/>
    <property type="project" value="InterPro"/>
</dbReference>
<dbReference type="InterPro" id="IPR035396">
    <property type="entry name" value="Bac_rhamnosid6H"/>
</dbReference>
<dbReference type="SUPFAM" id="SSF48208">
    <property type="entry name" value="Six-hairpin glycosidases"/>
    <property type="match status" value="1"/>
</dbReference>
<accession>A0A518BX22</accession>
<proteinExistence type="predicted"/>
<name>A0A518BX22_9BACT</name>
<dbReference type="RefSeq" id="WP_145445672.1">
    <property type="nucleotide sequence ID" value="NZ_CP036280.1"/>
</dbReference>
<dbReference type="Pfam" id="PF17389">
    <property type="entry name" value="Bac_rhamnosid6H"/>
    <property type="match status" value="1"/>
</dbReference>
<organism evidence="3 4">
    <name type="scientific">Mucisphaera calidilacus</name>
    <dbReference type="NCBI Taxonomy" id="2527982"/>
    <lineage>
        <taxon>Bacteria</taxon>
        <taxon>Pseudomonadati</taxon>
        <taxon>Planctomycetota</taxon>
        <taxon>Phycisphaerae</taxon>
        <taxon>Phycisphaerales</taxon>
        <taxon>Phycisphaeraceae</taxon>
        <taxon>Mucisphaera</taxon>
    </lineage>
</organism>
<evidence type="ECO:0000259" key="2">
    <source>
        <dbReference type="Pfam" id="PF17389"/>
    </source>
</evidence>
<dbReference type="EMBL" id="CP036280">
    <property type="protein sequence ID" value="QDU71527.1"/>
    <property type="molecule type" value="Genomic_DNA"/>
</dbReference>
<dbReference type="Pfam" id="PF08531">
    <property type="entry name" value="Bac_rhamnosid_N"/>
    <property type="match status" value="1"/>
</dbReference>
<dbReference type="Gene3D" id="1.50.10.10">
    <property type="match status" value="1"/>
</dbReference>
<reference evidence="3 4" key="1">
    <citation type="submission" date="2019-02" db="EMBL/GenBank/DDBJ databases">
        <title>Deep-cultivation of Planctomycetes and their phenomic and genomic characterization uncovers novel biology.</title>
        <authorList>
            <person name="Wiegand S."/>
            <person name="Jogler M."/>
            <person name="Boedeker C."/>
            <person name="Pinto D."/>
            <person name="Vollmers J."/>
            <person name="Rivas-Marin E."/>
            <person name="Kohn T."/>
            <person name="Peeters S.H."/>
            <person name="Heuer A."/>
            <person name="Rast P."/>
            <person name="Oberbeckmann S."/>
            <person name="Bunk B."/>
            <person name="Jeske O."/>
            <person name="Meyerdierks A."/>
            <person name="Storesund J.E."/>
            <person name="Kallscheuer N."/>
            <person name="Luecker S."/>
            <person name="Lage O.M."/>
            <person name="Pohl T."/>
            <person name="Merkel B.J."/>
            <person name="Hornburger P."/>
            <person name="Mueller R.-W."/>
            <person name="Bruemmer F."/>
            <person name="Labrenz M."/>
            <person name="Spormann A.M."/>
            <person name="Op den Camp H."/>
            <person name="Overmann J."/>
            <person name="Amann R."/>
            <person name="Jetten M.S.M."/>
            <person name="Mascher T."/>
            <person name="Medema M.H."/>
            <person name="Devos D.P."/>
            <person name="Kaster A.-K."/>
            <person name="Ovreas L."/>
            <person name="Rohde M."/>
            <person name="Galperin M.Y."/>
            <person name="Jogler C."/>
        </authorList>
    </citation>
    <scope>NUCLEOTIDE SEQUENCE [LARGE SCALE GENOMIC DNA]</scope>
    <source>
        <strain evidence="3 4">Pan265</strain>
    </source>
</reference>
<dbReference type="Gene3D" id="2.60.120.260">
    <property type="entry name" value="Galactose-binding domain-like"/>
    <property type="match status" value="1"/>
</dbReference>
<feature type="domain" description="Bacterial alpha-L-rhamnosidase N-terminal" evidence="1">
    <location>
        <begin position="58"/>
        <end position="210"/>
    </location>
</feature>
<dbReference type="OrthoDB" id="9761045at2"/>
<dbReference type="InterPro" id="IPR012341">
    <property type="entry name" value="6hp_glycosidase-like_sf"/>
</dbReference>
<gene>
    <name evidence="3" type="ORF">Pan265_13770</name>
</gene>
<dbReference type="Proteomes" id="UP000320386">
    <property type="component" value="Chromosome"/>
</dbReference>
<evidence type="ECO:0000313" key="4">
    <source>
        <dbReference type="Proteomes" id="UP000320386"/>
    </source>
</evidence>
<evidence type="ECO:0000259" key="1">
    <source>
        <dbReference type="Pfam" id="PF08531"/>
    </source>
</evidence>
<dbReference type="AlphaFoldDB" id="A0A518BX22"/>
<feature type="domain" description="Alpha-L-rhamnosidase six-hairpin glycosidase" evidence="2">
    <location>
        <begin position="334"/>
        <end position="661"/>
    </location>
</feature>
<dbReference type="InterPro" id="IPR013737">
    <property type="entry name" value="Bac_rhamnosid_N"/>
</dbReference>
<dbReference type="SUPFAM" id="SSF49785">
    <property type="entry name" value="Galactose-binding domain-like"/>
    <property type="match status" value="1"/>
</dbReference>
<dbReference type="KEGG" id="mcad:Pan265_13770"/>
<keyword evidence="4" id="KW-1185">Reference proteome</keyword>
<evidence type="ECO:0000313" key="3">
    <source>
        <dbReference type="EMBL" id="QDU71527.1"/>
    </source>
</evidence>
<sequence>MTTFAVSTRVAPQPMQAVFPVSTANWSSSWIGMPDDPTPSAPNTWLACRRTLELQQTPRRAVARIAADSKYWLYINGKLVVFEGALKRGPTPEGTWYDVVDLTHRIGKGSNTIAVLVWHFGKEGYCHKNSGKAGFLFELDVDASGSTLRSDSRWRVTRHPAYLDTGGPQPNYRLPESNIRFDARRDLAGWLEPDFDDADWPHAAVLSNPHEGPWGRLYERPIPQWHDSGLRHDLDVERQQMPDGSSLFIGRLPYNAQVTPWIDVEGPAGSLIDIRMDNYVGGSEPNLRAEYVTREGRQTYESLGWMNGHAIHVLVPEGVTVHALGYRETGYATQQTGSFSCDDTRLNTLWQKSARTLYVNLRDTMFDSPDRERAQWWGDTVLEMTQGFYGFDRRIDRLTRKAILELAAWQKPDGVLYSPIPAGNYSDELPQQMLASVGWYGFWSYYLFTGDADTIARVYPSVSQYMQLWSLDADGLVAHRDGGWPWADWGDNIDTPLLDNAWYALALRAQAKMAQLIGQHEDLPAIEHRLKSVATNFERVFWDGTGLRSADHGDNPYDDRGQALAYLAGLTRPEHQPALLAILQAEQWASPYMEKYVLEAMLRMGAIDAALDRMRQRYDEMIVSPITTLWEGWELNTAKYGGGTYNHAWSGGPMELLSRYVAGIEPIEPNWRRFGVNPRLGSLLHLSVTVPTEPEPIHLVARREDRQVSGTLTVPEGHEAVLPPHVHAGVADKPSQPCRQTTAPLPPGTWRFLCMTTDA</sequence>
<dbReference type="Gene3D" id="2.60.420.10">
    <property type="entry name" value="Maltose phosphorylase, domain 3"/>
    <property type="match status" value="1"/>
</dbReference>
<dbReference type="PANTHER" id="PTHR34987">
    <property type="entry name" value="C, PUTATIVE (AFU_ORTHOLOGUE AFUA_3G02880)-RELATED"/>
    <property type="match status" value="1"/>
</dbReference>